<evidence type="ECO:0000259" key="7">
    <source>
        <dbReference type="PROSITE" id="PS51379"/>
    </source>
</evidence>
<evidence type="ECO:0000313" key="9">
    <source>
        <dbReference type="Proteomes" id="UP000032336"/>
    </source>
</evidence>
<dbReference type="InterPro" id="IPR009051">
    <property type="entry name" value="Helical_ferredxn"/>
</dbReference>
<name>A0A0D8FRY6_9ACTN</name>
<dbReference type="Pfam" id="PF12838">
    <property type="entry name" value="Fer4_7"/>
    <property type="match status" value="1"/>
</dbReference>
<keyword evidence="5 6" id="KW-0411">Iron-sulfur</keyword>
<dbReference type="PROSITE" id="PS00198">
    <property type="entry name" value="4FE4S_FER_1"/>
    <property type="match status" value="1"/>
</dbReference>
<dbReference type="PATRIC" id="fig|1121877.4.peg.2483"/>
<evidence type="ECO:0000256" key="5">
    <source>
        <dbReference type="ARBA" id="ARBA00023014"/>
    </source>
</evidence>
<keyword evidence="2 6" id="KW-0479">Metal-binding</keyword>
<dbReference type="Proteomes" id="UP000032336">
    <property type="component" value="Unassembled WGS sequence"/>
</dbReference>
<dbReference type="EC" id="1.1.99.14" evidence="6"/>
<comment type="catalytic activity">
    <reaction evidence="6">
        <text>glycolate + A = glyoxylate + AH2</text>
        <dbReference type="Rhea" id="RHEA:21264"/>
        <dbReference type="ChEBI" id="CHEBI:13193"/>
        <dbReference type="ChEBI" id="CHEBI:17499"/>
        <dbReference type="ChEBI" id="CHEBI:29805"/>
        <dbReference type="ChEBI" id="CHEBI:36655"/>
        <dbReference type="EC" id="1.1.99.14"/>
    </reaction>
</comment>
<evidence type="ECO:0000313" key="8">
    <source>
        <dbReference type="EMBL" id="KJE76035.1"/>
    </source>
</evidence>
<dbReference type="PANTHER" id="PTHR32479:SF17">
    <property type="entry name" value="GLYCOLATE OXIDASE IRON-SULFUR SUBUNIT"/>
    <property type="match status" value="1"/>
</dbReference>
<keyword evidence="6" id="KW-0813">Transport</keyword>
<dbReference type="InterPro" id="IPR004017">
    <property type="entry name" value="Cys_rich_dom"/>
</dbReference>
<dbReference type="Pfam" id="PF02754">
    <property type="entry name" value="CCG"/>
    <property type="match status" value="2"/>
</dbReference>
<dbReference type="PANTHER" id="PTHR32479">
    <property type="entry name" value="GLYCOLATE OXIDASE IRON-SULFUR SUBUNIT"/>
    <property type="match status" value="1"/>
</dbReference>
<dbReference type="PROSITE" id="PS51379">
    <property type="entry name" value="4FE4S_FER_2"/>
    <property type="match status" value="2"/>
</dbReference>
<dbReference type="GO" id="GO:0046872">
    <property type="term" value="F:metal ion binding"/>
    <property type="evidence" value="ECO:0007669"/>
    <property type="project" value="UniProtKB-UniRule"/>
</dbReference>
<dbReference type="OrthoDB" id="9770306at2"/>
<feature type="domain" description="4Fe-4S ferredoxin-type" evidence="7">
    <location>
        <begin position="13"/>
        <end position="43"/>
    </location>
</feature>
<dbReference type="PROSITE" id="PS51257">
    <property type="entry name" value="PROKAR_LIPOPROTEIN"/>
    <property type="match status" value="1"/>
</dbReference>
<protein>
    <recommendedName>
        <fullName evidence="6">Glycolate oxidase iron-sulfur subunit</fullName>
        <ecNumber evidence="6">1.1.99.14</ecNumber>
    </recommendedName>
</protein>
<dbReference type="GO" id="GO:0051539">
    <property type="term" value="F:4 iron, 4 sulfur cluster binding"/>
    <property type="evidence" value="ECO:0007669"/>
    <property type="project" value="UniProtKB-UniRule"/>
</dbReference>
<dbReference type="InterPro" id="IPR017896">
    <property type="entry name" value="4Fe4S_Fe-S-bd"/>
</dbReference>
<keyword evidence="3" id="KW-0677">Repeat</keyword>
<comment type="function">
    <text evidence="6">Component of a complex that catalyzes the oxidation of glycolate to glyoxylate.</text>
</comment>
<dbReference type="EMBL" id="JXUW01000023">
    <property type="protein sequence ID" value="KJE76035.1"/>
    <property type="molecule type" value="Genomic_DNA"/>
</dbReference>
<reference evidence="8 9" key="1">
    <citation type="submission" date="2015-01" db="EMBL/GenBank/DDBJ databases">
        <title>Draft genome of the acidophilic iron oxidizer Ferrimicrobium acidiphilum strain T23.</title>
        <authorList>
            <person name="Poehlein A."/>
            <person name="Eisen S."/>
            <person name="Schloemann M."/>
            <person name="Johnson B.D."/>
            <person name="Daniel R."/>
            <person name="Muehling M."/>
        </authorList>
    </citation>
    <scope>NUCLEOTIDE SEQUENCE [LARGE SCALE GENOMIC DNA]</scope>
    <source>
        <strain evidence="8 9">T23</strain>
    </source>
</reference>
<evidence type="ECO:0000256" key="6">
    <source>
        <dbReference type="PIRNR" id="PIRNR000139"/>
    </source>
</evidence>
<organism evidence="8 9">
    <name type="scientific">Ferrimicrobium acidiphilum DSM 19497</name>
    <dbReference type="NCBI Taxonomy" id="1121877"/>
    <lineage>
        <taxon>Bacteria</taxon>
        <taxon>Bacillati</taxon>
        <taxon>Actinomycetota</taxon>
        <taxon>Acidimicrobiia</taxon>
        <taxon>Acidimicrobiales</taxon>
        <taxon>Acidimicrobiaceae</taxon>
        <taxon>Ferrimicrobium</taxon>
    </lineage>
</organism>
<dbReference type="PIRSF" id="PIRSF000139">
    <property type="entry name" value="Glc_ox_4Fe-4S"/>
    <property type="match status" value="1"/>
</dbReference>
<proteinExistence type="predicted"/>
<dbReference type="GeneID" id="78373283"/>
<feature type="domain" description="4Fe-4S ferredoxin-type" evidence="7">
    <location>
        <begin position="63"/>
        <end position="91"/>
    </location>
</feature>
<dbReference type="InterPro" id="IPR012257">
    <property type="entry name" value="Glc_ox_4Fe-4S"/>
</dbReference>
<dbReference type="eggNOG" id="COG0247">
    <property type="taxonomic scope" value="Bacteria"/>
</dbReference>
<keyword evidence="6" id="KW-0249">Electron transport</keyword>
<dbReference type="STRING" id="1121877.FEAC_22290"/>
<keyword evidence="1 6" id="KW-0004">4Fe-4S</keyword>
<sequence>MKTVSNDQASDFAAITQLSSACVHCGFCLAACPTYAVTGMENDSPRGRIWLLAEAARSGSVSDVLRVHIDRCIGCEACVPACPSGVRYDELIDIARRVVNVRRPKRELLARSVMTTGFARAHRLARLVAPAQGVARVLDRSSLLSRLPSRLPRSRALVRQATVIAPQASPQVFTSLVPNERARVVLLTGCIASVLFKDVNDATVEVLNAEGISVIVPKDQGCCGALASHAGQRAGAQRSARAVIEALDVTGVDAVITNSAGCGAMMKDYPELLGHEQEVERFSSRVADVLEYLDRMESIADYKSMPRQVLYHDPCHLKFAQAVGSAPSSVIRRIPDIDLRSVGGPNCCGAGGLYSLAQPELARQVGEAKRDAILDAGADLLLSGNPGCAIQLQTLLGDRVEVVHPIVLLARALRQ</sequence>
<dbReference type="GO" id="GO:0019154">
    <property type="term" value="F:glycolate dehydrogenase activity"/>
    <property type="evidence" value="ECO:0007669"/>
    <property type="project" value="UniProtKB-EC"/>
</dbReference>
<dbReference type="RefSeq" id="WP_052566230.1">
    <property type="nucleotide sequence ID" value="NZ_JQKF01000026.1"/>
</dbReference>
<accession>A0A0D8FRY6</accession>
<dbReference type="InterPro" id="IPR017900">
    <property type="entry name" value="4Fe4S_Fe_S_CS"/>
</dbReference>
<gene>
    <name evidence="8" type="primary">glpC4</name>
    <name evidence="8" type="ORF">FEAC_22290</name>
</gene>
<evidence type="ECO:0000256" key="1">
    <source>
        <dbReference type="ARBA" id="ARBA00022485"/>
    </source>
</evidence>
<dbReference type="AlphaFoldDB" id="A0A0D8FRY6"/>
<comment type="catalytic activity">
    <reaction evidence="6">
        <text>(R)-lactate + A = pyruvate + AH2</text>
        <dbReference type="Rhea" id="RHEA:15089"/>
        <dbReference type="ChEBI" id="CHEBI:13193"/>
        <dbReference type="ChEBI" id="CHEBI:15361"/>
        <dbReference type="ChEBI" id="CHEBI:16004"/>
        <dbReference type="ChEBI" id="CHEBI:17499"/>
    </reaction>
</comment>
<evidence type="ECO:0000256" key="2">
    <source>
        <dbReference type="ARBA" id="ARBA00022723"/>
    </source>
</evidence>
<keyword evidence="4 6" id="KW-0408">Iron</keyword>
<comment type="cofactor">
    <cofactor evidence="6">
        <name>[4Fe-4S] cluster</name>
        <dbReference type="ChEBI" id="CHEBI:49883"/>
    </cofactor>
    <text evidence="6">Binds 2 [4Fe-4S] clusters.</text>
</comment>
<evidence type="ECO:0000256" key="3">
    <source>
        <dbReference type="ARBA" id="ARBA00022737"/>
    </source>
</evidence>
<dbReference type="Gene3D" id="1.10.1060.10">
    <property type="entry name" value="Alpha-helical ferredoxin"/>
    <property type="match status" value="1"/>
</dbReference>
<keyword evidence="9" id="KW-1185">Reference proteome</keyword>
<dbReference type="SUPFAM" id="SSF54862">
    <property type="entry name" value="4Fe-4S ferredoxins"/>
    <property type="match status" value="1"/>
</dbReference>
<comment type="caution">
    <text evidence="8">The sequence shown here is derived from an EMBL/GenBank/DDBJ whole genome shotgun (WGS) entry which is preliminary data.</text>
</comment>
<evidence type="ECO:0000256" key="4">
    <source>
        <dbReference type="ARBA" id="ARBA00023004"/>
    </source>
</evidence>